<dbReference type="Proteomes" id="UP000673691">
    <property type="component" value="Unassembled WGS sequence"/>
</dbReference>
<evidence type="ECO:0000256" key="1">
    <source>
        <dbReference type="SAM" id="MobiDB-lite"/>
    </source>
</evidence>
<reference evidence="2 3" key="1">
    <citation type="journal article" name="Sci. Rep.">
        <title>Genome-scale phylogenetic analyses confirm Olpidium as the closest living zoosporic fungus to the non-flagellated, terrestrial fungi.</title>
        <authorList>
            <person name="Chang Y."/>
            <person name="Rochon D."/>
            <person name="Sekimoto S."/>
            <person name="Wang Y."/>
            <person name="Chovatia M."/>
            <person name="Sandor L."/>
            <person name="Salamov A."/>
            <person name="Grigoriev I.V."/>
            <person name="Stajich J.E."/>
            <person name="Spatafora J.W."/>
        </authorList>
    </citation>
    <scope>NUCLEOTIDE SEQUENCE [LARGE SCALE GENOMIC DNA]</scope>
    <source>
        <strain evidence="2">S191</strain>
    </source>
</reference>
<protein>
    <submittedName>
        <fullName evidence="2">Uncharacterized protein</fullName>
    </submittedName>
</protein>
<name>A0A8H7ZLU2_9FUNG</name>
<feature type="compositionally biased region" description="Basic residues" evidence="1">
    <location>
        <begin position="8"/>
        <end position="18"/>
    </location>
</feature>
<comment type="caution">
    <text evidence="2">The sequence shown here is derived from an EMBL/GenBank/DDBJ whole genome shotgun (WGS) entry which is preliminary data.</text>
</comment>
<accession>A0A8H7ZLU2</accession>
<organism evidence="2 3">
    <name type="scientific">Olpidium bornovanus</name>
    <dbReference type="NCBI Taxonomy" id="278681"/>
    <lineage>
        <taxon>Eukaryota</taxon>
        <taxon>Fungi</taxon>
        <taxon>Fungi incertae sedis</taxon>
        <taxon>Olpidiomycota</taxon>
        <taxon>Olpidiomycotina</taxon>
        <taxon>Olpidiomycetes</taxon>
        <taxon>Olpidiales</taxon>
        <taxon>Olpidiaceae</taxon>
        <taxon>Olpidium</taxon>
    </lineage>
</organism>
<keyword evidence="3" id="KW-1185">Reference proteome</keyword>
<evidence type="ECO:0000313" key="3">
    <source>
        <dbReference type="Proteomes" id="UP000673691"/>
    </source>
</evidence>
<gene>
    <name evidence="2" type="ORF">BJ554DRAFT_5118</name>
</gene>
<sequence length="105" mass="11357">MSAPSLRGGKKYRVRVARRHEGGERHAPHLQPGRGRPGEGIGDMVGCVRESEDSGNSRFGGPPPRLPLSRTPAISCAPDRRLQNPEGTAISRCSGMRNAWCWPTG</sequence>
<feature type="region of interest" description="Disordered" evidence="1">
    <location>
        <begin position="1"/>
        <end position="72"/>
    </location>
</feature>
<dbReference type="AlphaFoldDB" id="A0A8H7ZLU2"/>
<evidence type="ECO:0000313" key="2">
    <source>
        <dbReference type="EMBL" id="KAG5455461.1"/>
    </source>
</evidence>
<dbReference type="EMBL" id="JAEFCI010013348">
    <property type="protein sequence ID" value="KAG5455461.1"/>
    <property type="molecule type" value="Genomic_DNA"/>
</dbReference>
<proteinExistence type="predicted"/>